<evidence type="ECO:0000313" key="1">
    <source>
        <dbReference type="EMBL" id="SPP34121.1"/>
    </source>
</evidence>
<reference evidence="1" key="1">
    <citation type="submission" date="2018-04" db="EMBL/GenBank/DDBJ databases">
        <authorList>
            <person name="Go L.Y."/>
            <person name="Mitchell J.A."/>
        </authorList>
    </citation>
    <scope>NUCLEOTIDE SEQUENCE</scope>
    <source>
        <strain evidence="1">WBAF</strain>
    </source>
</reference>
<dbReference type="EMBL" id="OUNF01000220">
    <property type="protein sequence ID" value="SPP34121.1"/>
    <property type="molecule type" value="Genomic_DNA"/>
</dbReference>
<proteinExistence type="predicted"/>
<name>A0A3B0JLX4_9RICK</name>
<gene>
    <name evidence="1" type="ORF">WBAF_0863</name>
</gene>
<organism evidence="1">
    <name type="scientific">Wolbachia endosymbiont of Aleurodicus floccissimus</name>
    <dbReference type="NCBI Taxonomy" id="2152762"/>
    <lineage>
        <taxon>Bacteria</taxon>
        <taxon>Pseudomonadati</taxon>
        <taxon>Pseudomonadota</taxon>
        <taxon>Alphaproteobacteria</taxon>
        <taxon>Rickettsiales</taxon>
        <taxon>Anaplasmataceae</taxon>
        <taxon>Wolbachieae</taxon>
        <taxon>Wolbachia</taxon>
    </lineage>
</organism>
<protein>
    <submittedName>
        <fullName evidence="1">Uncharacterized protein</fullName>
    </submittedName>
</protein>
<accession>A0A3B0JLX4</accession>
<sequence>MMIYIERVIYDKYQVIEEPYESKGSRTVLESSKEGRPSLLRYLSQRIKTPYSNRTKNRSF</sequence>
<dbReference type="AlphaFoldDB" id="A0A3B0JLX4"/>